<evidence type="ECO:0000313" key="4">
    <source>
        <dbReference type="Proteomes" id="UP001270362"/>
    </source>
</evidence>
<dbReference type="Pfam" id="PF12708">
    <property type="entry name" value="Pect-lyase_RHGA_epim"/>
    <property type="match status" value="2"/>
</dbReference>
<sequence>MKFAAVVALFLGGAVAAPVVDPVDDHLHVAQTQTKRQSTSFWYANFDHVSPVRGYAPDLDGDYNYAVYKAVAPGDGAGIQTAINAGTNGATRHGQWFASQPRVVYIPPGTYLISSTIKMNTDTILMGDATNPPIIKAAAGFSGDQVLITGQDPTTNEKGELSFAVGLKNLILDTTNIAGANTFTALYWGVAQAAQLQNVKIRMPSSTPTAGHTGIHLGRGSTLGLSDVRVERGLNGIWHDGHQQATYKSIYFYQNTVGMLISGGSTISIVNPTFDTVGTGVLNTGGSPWIGIIDGRSINSGVTFKTTSWPSFLIENLTKDTNSDIVQGPGTYVFPAQSVVNQLSYGNTVNRNPIYGPVSSSNARPSALAPGGRYPYTPAPNYATNTVADFLNVKDPAQNGGRTIYGDHSRDESANLNAILQLAASTGKIAYFPFGKYRVDSTLFIPINSRIVGEAWATITGNGAFFKDSSSPKPVVKVGNPGDVGTAQIQDMRFTVSDVLPGAIIVQFNAKGSSPGQVALWNSLITVGGTRGADALTNPSGPCTNPSNPCRAAFIGLHLASSSSAYIENVWVWVADHIAEDFSGGSNIAAKGGVLVEATQGTWLHALGSEHWWLYQLNLRAAANVMISMLQSETNYDQGDNNPLPPPAPWTPSVGGWGDPDFDAICGSTGGARCRMGFGNYINGGSSIYTYASASWAFFSGPGYQGCAGTFQCQNTMHWIQATPANLQVFGLCAKDATNVVRLADGTNIVTNNGFTGSWPGGGGDVGRYTP</sequence>
<evidence type="ECO:0000313" key="3">
    <source>
        <dbReference type="EMBL" id="KAK3690372.1"/>
    </source>
</evidence>
<dbReference type="AlphaFoldDB" id="A0AAE0XD57"/>
<dbReference type="InterPro" id="IPR039279">
    <property type="entry name" value="QRT3-like"/>
</dbReference>
<evidence type="ECO:0000259" key="2">
    <source>
        <dbReference type="Pfam" id="PF12708"/>
    </source>
</evidence>
<feature type="chain" id="PRO_5042028480" evidence="1">
    <location>
        <begin position="17"/>
        <end position="771"/>
    </location>
</feature>
<dbReference type="CDD" id="cd23668">
    <property type="entry name" value="GH55_beta13glucanase-like"/>
    <property type="match status" value="1"/>
</dbReference>
<gene>
    <name evidence="3" type="ORF">B0T22DRAFT_404886</name>
</gene>
<dbReference type="SUPFAM" id="SSF51126">
    <property type="entry name" value="Pectin lyase-like"/>
    <property type="match status" value="2"/>
</dbReference>
<proteinExistence type="predicted"/>
<dbReference type="FunFam" id="2.160.20.10:FF:000049">
    <property type="entry name" value="Putative exo-beta-1,3-glucanase"/>
    <property type="match status" value="1"/>
</dbReference>
<dbReference type="PANTHER" id="PTHR33928:SF2">
    <property type="entry name" value="PECTATE LYASE SUPERFAMILY PROTEIN DOMAIN-CONTAINING PROTEIN-RELATED"/>
    <property type="match status" value="1"/>
</dbReference>
<keyword evidence="1" id="KW-0732">Signal</keyword>
<name>A0AAE0XD57_9PEZI</name>
<keyword evidence="3" id="KW-0378">Hydrolase</keyword>
<accession>A0AAE0XD57</accession>
<dbReference type="Gene3D" id="2.160.20.10">
    <property type="entry name" value="Single-stranded right-handed beta-helix, Pectin lyase-like"/>
    <property type="match status" value="2"/>
</dbReference>
<reference evidence="3" key="1">
    <citation type="journal article" date="2023" name="Mol. Phylogenet. Evol.">
        <title>Genome-scale phylogeny and comparative genomics of the fungal order Sordariales.</title>
        <authorList>
            <person name="Hensen N."/>
            <person name="Bonometti L."/>
            <person name="Westerberg I."/>
            <person name="Brannstrom I.O."/>
            <person name="Guillou S."/>
            <person name="Cros-Aarteil S."/>
            <person name="Calhoun S."/>
            <person name="Haridas S."/>
            <person name="Kuo A."/>
            <person name="Mondo S."/>
            <person name="Pangilinan J."/>
            <person name="Riley R."/>
            <person name="LaButti K."/>
            <person name="Andreopoulos B."/>
            <person name="Lipzen A."/>
            <person name="Chen C."/>
            <person name="Yan M."/>
            <person name="Daum C."/>
            <person name="Ng V."/>
            <person name="Clum A."/>
            <person name="Steindorff A."/>
            <person name="Ohm R.A."/>
            <person name="Martin F."/>
            <person name="Silar P."/>
            <person name="Natvig D.O."/>
            <person name="Lalanne C."/>
            <person name="Gautier V."/>
            <person name="Ament-Velasquez S.L."/>
            <person name="Kruys A."/>
            <person name="Hutchinson M.I."/>
            <person name="Powell A.J."/>
            <person name="Barry K."/>
            <person name="Miller A.N."/>
            <person name="Grigoriev I.V."/>
            <person name="Debuchy R."/>
            <person name="Gladieux P."/>
            <person name="Hiltunen Thoren M."/>
            <person name="Johannesson H."/>
        </authorList>
    </citation>
    <scope>NUCLEOTIDE SEQUENCE</scope>
    <source>
        <strain evidence="3">CBS 314.62</strain>
    </source>
</reference>
<dbReference type="InterPro" id="IPR012334">
    <property type="entry name" value="Pectin_lyas_fold"/>
</dbReference>
<keyword evidence="4" id="KW-1185">Reference proteome</keyword>
<comment type="caution">
    <text evidence="3">The sequence shown here is derived from an EMBL/GenBank/DDBJ whole genome shotgun (WGS) entry which is preliminary data.</text>
</comment>
<evidence type="ECO:0000256" key="1">
    <source>
        <dbReference type="SAM" id="SignalP"/>
    </source>
</evidence>
<protein>
    <submittedName>
        <fullName evidence="3">Family 55 glycoside hydrolase</fullName>
    </submittedName>
</protein>
<dbReference type="Proteomes" id="UP001270362">
    <property type="component" value="Unassembled WGS sequence"/>
</dbReference>
<dbReference type="EMBL" id="JAULSO010000002">
    <property type="protein sequence ID" value="KAK3690372.1"/>
    <property type="molecule type" value="Genomic_DNA"/>
</dbReference>
<dbReference type="GO" id="GO:0004650">
    <property type="term" value="F:polygalacturonase activity"/>
    <property type="evidence" value="ECO:0007669"/>
    <property type="project" value="InterPro"/>
</dbReference>
<feature type="domain" description="Rhamnogalacturonase A/B/Epimerase-like pectate lyase" evidence="2">
    <location>
        <begin position="405"/>
        <end position="470"/>
    </location>
</feature>
<feature type="signal peptide" evidence="1">
    <location>
        <begin position="1"/>
        <end position="16"/>
    </location>
</feature>
<reference evidence="3" key="2">
    <citation type="submission" date="2023-06" db="EMBL/GenBank/DDBJ databases">
        <authorList>
            <consortium name="Lawrence Berkeley National Laboratory"/>
            <person name="Haridas S."/>
            <person name="Hensen N."/>
            <person name="Bonometti L."/>
            <person name="Westerberg I."/>
            <person name="Brannstrom I.O."/>
            <person name="Guillou S."/>
            <person name="Cros-Aarteil S."/>
            <person name="Calhoun S."/>
            <person name="Kuo A."/>
            <person name="Mondo S."/>
            <person name="Pangilinan J."/>
            <person name="Riley R."/>
            <person name="Labutti K."/>
            <person name="Andreopoulos B."/>
            <person name="Lipzen A."/>
            <person name="Chen C."/>
            <person name="Yanf M."/>
            <person name="Daum C."/>
            <person name="Ng V."/>
            <person name="Clum A."/>
            <person name="Steindorff A."/>
            <person name="Ohm R."/>
            <person name="Martin F."/>
            <person name="Silar P."/>
            <person name="Natvig D."/>
            <person name="Lalanne C."/>
            <person name="Gautier V."/>
            <person name="Ament-Velasquez S.L."/>
            <person name="Kruys A."/>
            <person name="Hutchinson M.I."/>
            <person name="Powell A.J."/>
            <person name="Barry K."/>
            <person name="Miller A.N."/>
            <person name="Grigoriev I.V."/>
            <person name="Debuchy R."/>
            <person name="Gladieux P."/>
            <person name="Thoren M.H."/>
            <person name="Johannesson H."/>
        </authorList>
    </citation>
    <scope>NUCLEOTIDE SEQUENCE</scope>
    <source>
        <strain evidence="3">CBS 314.62</strain>
    </source>
</reference>
<dbReference type="InterPro" id="IPR024535">
    <property type="entry name" value="RHGA/B-epi-like_pectate_lyase"/>
</dbReference>
<feature type="domain" description="Rhamnogalacturonase A/B/Epimerase-like pectate lyase" evidence="2">
    <location>
        <begin position="76"/>
        <end position="281"/>
    </location>
</feature>
<dbReference type="PANTHER" id="PTHR33928">
    <property type="entry name" value="POLYGALACTURONASE QRT3"/>
    <property type="match status" value="1"/>
</dbReference>
<organism evidence="3 4">
    <name type="scientific">Podospora appendiculata</name>
    <dbReference type="NCBI Taxonomy" id="314037"/>
    <lineage>
        <taxon>Eukaryota</taxon>
        <taxon>Fungi</taxon>
        <taxon>Dikarya</taxon>
        <taxon>Ascomycota</taxon>
        <taxon>Pezizomycotina</taxon>
        <taxon>Sordariomycetes</taxon>
        <taxon>Sordariomycetidae</taxon>
        <taxon>Sordariales</taxon>
        <taxon>Podosporaceae</taxon>
        <taxon>Podospora</taxon>
    </lineage>
</organism>
<dbReference type="InterPro" id="IPR011050">
    <property type="entry name" value="Pectin_lyase_fold/virulence"/>
</dbReference>